<accession>B3EAH9</accession>
<feature type="transmembrane region" description="Helical" evidence="1">
    <location>
        <begin position="100"/>
        <end position="119"/>
    </location>
</feature>
<dbReference type="STRING" id="398767.Glov_1701"/>
<keyword evidence="3" id="KW-1185">Reference proteome</keyword>
<keyword evidence="1" id="KW-0472">Membrane</keyword>
<reference evidence="2 3" key="1">
    <citation type="submission" date="2008-05" db="EMBL/GenBank/DDBJ databases">
        <title>Complete sequence of chromosome of Geobacter lovleyi SZ.</title>
        <authorList>
            <consortium name="US DOE Joint Genome Institute"/>
            <person name="Lucas S."/>
            <person name="Copeland A."/>
            <person name="Lapidus A."/>
            <person name="Glavina del Rio T."/>
            <person name="Dalin E."/>
            <person name="Tice H."/>
            <person name="Bruce D."/>
            <person name="Goodwin L."/>
            <person name="Pitluck S."/>
            <person name="Chertkov O."/>
            <person name="Meincke L."/>
            <person name="Brettin T."/>
            <person name="Detter J.C."/>
            <person name="Han C."/>
            <person name="Tapia R."/>
            <person name="Kuske C.R."/>
            <person name="Schmutz J."/>
            <person name="Larimer F."/>
            <person name="Land M."/>
            <person name="Hauser L."/>
            <person name="Kyrpides N."/>
            <person name="Mikhailova N."/>
            <person name="Sung Y."/>
            <person name="Fletcher K.E."/>
            <person name="Ritalahti K.M."/>
            <person name="Loeffler F.E."/>
            <person name="Richardson P."/>
        </authorList>
    </citation>
    <scope>NUCLEOTIDE SEQUENCE [LARGE SCALE GENOMIC DNA]</scope>
    <source>
        <strain evidence="3">ATCC BAA-1151 / DSM 17278 / SZ</strain>
    </source>
</reference>
<feature type="transmembrane region" description="Helical" evidence="1">
    <location>
        <begin position="125"/>
        <end position="145"/>
    </location>
</feature>
<dbReference type="Proteomes" id="UP000002420">
    <property type="component" value="Chromosome"/>
</dbReference>
<dbReference type="OrthoDB" id="5397017at2"/>
<keyword evidence="1" id="KW-1133">Transmembrane helix</keyword>
<evidence type="ECO:0000313" key="2">
    <source>
        <dbReference type="EMBL" id="ACD95417.1"/>
    </source>
</evidence>
<proteinExistence type="predicted"/>
<evidence type="ECO:0008006" key="4">
    <source>
        <dbReference type="Google" id="ProtNLM"/>
    </source>
</evidence>
<name>B3EAH9_TRIL1</name>
<dbReference type="KEGG" id="glo:Glov_1701"/>
<feature type="transmembrane region" description="Helical" evidence="1">
    <location>
        <begin position="34"/>
        <end position="54"/>
    </location>
</feature>
<dbReference type="RefSeq" id="WP_012469757.1">
    <property type="nucleotide sequence ID" value="NC_010814.1"/>
</dbReference>
<gene>
    <name evidence="2" type="ordered locus">Glov_1701</name>
</gene>
<dbReference type="EMBL" id="CP001089">
    <property type="protein sequence ID" value="ACD95417.1"/>
    <property type="molecule type" value="Genomic_DNA"/>
</dbReference>
<dbReference type="HOGENOM" id="CLU_127579_0_0_7"/>
<protein>
    <recommendedName>
        <fullName evidence="4">Menaquinol oxidoreductase</fullName>
    </recommendedName>
</protein>
<feature type="transmembrane region" description="Helical" evidence="1">
    <location>
        <begin position="74"/>
        <end position="93"/>
    </location>
</feature>
<keyword evidence="1" id="KW-0812">Transmembrane</keyword>
<organism evidence="2 3">
    <name type="scientific">Trichlorobacter lovleyi (strain ATCC BAA-1151 / DSM 17278 / SZ)</name>
    <name type="common">Geobacter lovleyi</name>
    <dbReference type="NCBI Taxonomy" id="398767"/>
    <lineage>
        <taxon>Bacteria</taxon>
        <taxon>Pseudomonadati</taxon>
        <taxon>Thermodesulfobacteriota</taxon>
        <taxon>Desulfuromonadia</taxon>
        <taxon>Geobacterales</taxon>
        <taxon>Geobacteraceae</taxon>
        <taxon>Trichlorobacter</taxon>
    </lineage>
</organism>
<dbReference type="AlphaFoldDB" id="B3EAH9"/>
<evidence type="ECO:0000313" key="3">
    <source>
        <dbReference type="Proteomes" id="UP000002420"/>
    </source>
</evidence>
<sequence>MSNQESGSALSQETQRAALLESIRRLRTRSHQGLWAIAAFACTSIPAMLSDQIFPPLTPAAKKMLGTPPSSNMISALLVVYAFSAILLVLGRITNGSPKMVSFSHIGYLICFYAFYFFSGVLPENFWAVLATGMTILSLESYHIWSLSMAQIREEEEALVTLESRMGQNSK</sequence>
<evidence type="ECO:0000256" key="1">
    <source>
        <dbReference type="SAM" id="Phobius"/>
    </source>
</evidence>